<proteinExistence type="predicted"/>
<sequence>MTTTSARNVMREARSRQKRKKFVGRSTVEALKKTNGKRARRQEKKKKRRLERAEGRMGRQILERRRWRRVTVVSGSSCSAPAVPDILGVTVPGWVLAAQATYPDLSRLWKAGLPVWLSLLGMSLCNASSGASHPLQFLSGSKVPGRHISLALPVTSPSLSPRLCAPHEAIAAINTTEDHWEESTQTREEKEETFGTSRGQNGSADSRVKTLASHDRGVGFQLSSSSCPRYTRRCVASRCSKVTVPGWVLAAQATYSDLSRLWKAGLPVWLSLLGTSLCNASSGASHPLQFLSGSEVPGRHVSLASPVTSSSSSPCLCAPYEAITAINTIGDCFLVTNVIAGR</sequence>
<protein>
    <submittedName>
        <fullName evidence="1">Uncharacterized protein</fullName>
    </submittedName>
</protein>
<comment type="caution">
    <text evidence="1">The sequence shown here is derived from an EMBL/GenBank/DDBJ whole genome shotgun (WGS) entry which is preliminary data.</text>
</comment>
<reference evidence="1" key="1">
    <citation type="submission" date="2020-05" db="EMBL/GenBank/DDBJ databases">
        <title>Large-scale comparative analyses of tick genomes elucidate their genetic diversity and vector capacities.</title>
        <authorList>
            <person name="Jia N."/>
            <person name="Wang J."/>
            <person name="Shi W."/>
            <person name="Du L."/>
            <person name="Sun Y."/>
            <person name="Zhan W."/>
            <person name="Jiang J."/>
            <person name="Wang Q."/>
            <person name="Zhang B."/>
            <person name="Ji P."/>
            <person name="Sakyi L.B."/>
            <person name="Cui X."/>
            <person name="Yuan T."/>
            <person name="Jiang B."/>
            <person name="Yang W."/>
            <person name="Lam T.T.-Y."/>
            <person name="Chang Q."/>
            <person name="Ding S."/>
            <person name="Wang X."/>
            <person name="Zhu J."/>
            <person name="Ruan X."/>
            <person name="Zhao L."/>
            <person name="Wei J."/>
            <person name="Que T."/>
            <person name="Du C."/>
            <person name="Cheng J."/>
            <person name="Dai P."/>
            <person name="Han X."/>
            <person name="Huang E."/>
            <person name="Gao Y."/>
            <person name="Liu J."/>
            <person name="Shao H."/>
            <person name="Ye R."/>
            <person name="Li L."/>
            <person name="Wei W."/>
            <person name="Wang X."/>
            <person name="Wang C."/>
            <person name="Yang T."/>
            <person name="Huo Q."/>
            <person name="Li W."/>
            <person name="Guo W."/>
            <person name="Chen H."/>
            <person name="Zhou L."/>
            <person name="Ni X."/>
            <person name="Tian J."/>
            <person name="Zhou Y."/>
            <person name="Sheng Y."/>
            <person name="Liu T."/>
            <person name="Pan Y."/>
            <person name="Xia L."/>
            <person name="Li J."/>
            <person name="Zhao F."/>
            <person name="Cao W."/>
        </authorList>
    </citation>
    <scope>NUCLEOTIDE SEQUENCE</scope>
    <source>
        <strain evidence="1">Hyas-2018</strain>
    </source>
</reference>
<dbReference type="EMBL" id="CM023490">
    <property type="protein sequence ID" value="KAH6942677.1"/>
    <property type="molecule type" value="Genomic_DNA"/>
</dbReference>
<keyword evidence="2" id="KW-1185">Reference proteome</keyword>
<gene>
    <name evidence="1" type="ORF">HPB50_009228</name>
</gene>
<evidence type="ECO:0000313" key="2">
    <source>
        <dbReference type="Proteomes" id="UP000821845"/>
    </source>
</evidence>
<organism evidence="1 2">
    <name type="scientific">Hyalomma asiaticum</name>
    <name type="common">Tick</name>
    <dbReference type="NCBI Taxonomy" id="266040"/>
    <lineage>
        <taxon>Eukaryota</taxon>
        <taxon>Metazoa</taxon>
        <taxon>Ecdysozoa</taxon>
        <taxon>Arthropoda</taxon>
        <taxon>Chelicerata</taxon>
        <taxon>Arachnida</taxon>
        <taxon>Acari</taxon>
        <taxon>Parasitiformes</taxon>
        <taxon>Ixodida</taxon>
        <taxon>Ixodoidea</taxon>
        <taxon>Ixodidae</taxon>
        <taxon>Hyalomminae</taxon>
        <taxon>Hyalomma</taxon>
    </lineage>
</organism>
<evidence type="ECO:0000313" key="1">
    <source>
        <dbReference type="EMBL" id="KAH6942677.1"/>
    </source>
</evidence>
<name>A0ACB7T5B9_HYAAI</name>
<dbReference type="Proteomes" id="UP000821845">
    <property type="component" value="Chromosome 10"/>
</dbReference>
<accession>A0ACB7T5B9</accession>